<feature type="compositionally biased region" description="Basic residues" evidence="1">
    <location>
        <begin position="92"/>
        <end position="107"/>
    </location>
</feature>
<evidence type="ECO:0000313" key="3">
    <source>
        <dbReference type="Proteomes" id="UP000653493"/>
    </source>
</evidence>
<dbReference type="Proteomes" id="UP000653493">
    <property type="component" value="Unassembled WGS sequence"/>
</dbReference>
<feature type="compositionally biased region" description="Acidic residues" evidence="1">
    <location>
        <begin position="33"/>
        <end position="56"/>
    </location>
</feature>
<reference evidence="2" key="2">
    <citation type="submission" date="2020-09" db="EMBL/GenBank/DDBJ databases">
        <authorList>
            <person name="Sun Q."/>
            <person name="Ohkuma M."/>
        </authorList>
    </citation>
    <scope>NUCLEOTIDE SEQUENCE</scope>
    <source>
        <strain evidence="2">JCM 4234</strain>
    </source>
</reference>
<evidence type="ECO:0000256" key="1">
    <source>
        <dbReference type="SAM" id="MobiDB-lite"/>
    </source>
</evidence>
<gene>
    <name evidence="2" type="ORF">GCM10010238_02880</name>
</gene>
<sequence>MASQVDQFSSTQPAALDALSWASWNDGTAGVDSEGEGEGDGEVDADADADEDDDGSAADRTAAYAVDATDATDGDTAGPPGAAVRPSGAGRRGARGRGGPRSRKGHRTGGNTTLTGHRARIGGMGERETVLTRP</sequence>
<feature type="compositionally biased region" description="Basic and acidic residues" evidence="1">
    <location>
        <begin position="125"/>
        <end position="134"/>
    </location>
</feature>
<accession>A0A918L7Q9</accession>
<protein>
    <submittedName>
        <fullName evidence="2">Uncharacterized protein</fullName>
    </submittedName>
</protein>
<feature type="region of interest" description="Disordered" evidence="1">
    <location>
        <begin position="19"/>
        <end position="134"/>
    </location>
</feature>
<proteinExistence type="predicted"/>
<dbReference type="EMBL" id="BMSL01000001">
    <property type="protein sequence ID" value="GGS18186.1"/>
    <property type="molecule type" value="Genomic_DNA"/>
</dbReference>
<dbReference type="AlphaFoldDB" id="A0A918L7Q9"/>
<name>A0A918L7Q9_STRGD</name>
<comment type="caution">
    <text evidence="2">The sequence shown here is derived from an EMBL/GenBank/DDBJ whole genome shotgun (WGS) entry which is preliminary data.</text>
</comment>
<organism evidence="2 3">
    <name type="scientific">Streptomyces griseoviridis</name>
    <dbReference type="NCBI Taxonomy" id="45398"/>
    <lineage>
        <taxon>Bacteria</taxon>
        <taxon>Bacillati</taxon>
        <taxon>Actinomycetota</taxon>
        <taxon>Actinomycetes</taxon>
        <taxon>Kitasatosporales</taxon>
        <taxon>Streptomycetaceae</taxon>
        <taxon>Streptomyces</taxon>
    </lineage>
</organism>
<feature type="compositionally biased region" description="Low complexity" evidence="1">
    <location>
        <begin position="58"/>
        <end position="89"/>
    </location>
</feature>
<evidence type="ECO:0000313" key="2">
    <source>
        <dbReference type="EMBL" id="GGS18186.1"/>
    </source>
</evidence>
<reference evidence="2" key="1">
    <citation type="journal article" date="2014" name="Int. J. Syst. Evol. Microbiol.">
        <title>Complete genome sequence of Corynebacterium casei LMG S-19264T (=DSM 44701T), isolated from a smear-ripened cheese.</title>
        <authorList>
            <consortium name="US DOE Joint Genome Institute (JGI-PGF)"/>
            <person name="Walter F."/>
            <person name="Albersmeier A."/>
            <person name="Kalinowski J."/>
            <person name="Ruckert C."/>
        </authorList>
    </citation>
    <scope>NUCLEOTIDE SEQUENCE</scope>
    <source>
        <strain evidence="2">JCM 4234</strain>
    </source>
</reference>
<keyword evidence="3" id="KW-1185">Reference proteome</keyword>